<dbReference type="Proteomes" id="UP000076871">
    <property type="component" value="Unassembled WGS sequence"/>
</dbReference>
<evidence type="ECO:0000313" key="1">
    <source>
        <dbReference type="EMBL" id="KZT05900.1"/>
    </source>
</evidence>
<protein>
    <submittedName>
        <fullName evidence="1">Uncharacterized protein</fullName>
    </submittedName>
</protein>
<gene>
    <name evidence="1" type="ORF">LAESUDRAFT_726475</name>
</gene>
<accession>A0A165DYP4</accession>
<name>A0A165DYP4_9APHY</name>
<proteinExistence type="predicted"/>
<organism evidence="1 2">
    <name type="scientific">Laetiporus sulphureus 93-53</name>
    <dbReference type="NCBI Taxonomy" id="1314785"/>
    <lineage>
        <taxon>Eukaryota</taxon>
        <taxon>Fungi</taxon>
        <taxon>Dikarya</taxon>
        <taxon>Basidiomycota</taxon>
        <taxon>Agaricomycotina</taxon>
        <taxon>Agaricomycetes</taxon>
        <taxon>Polyporales</taxon>
        <taxon>Laetiporus</taxon>
    </lineage>
</organism>
<dbReference type="InParanoid" id="A0A165DYP4"/>
<reference evidence="1 2" key="1">
    <citation type="journal article" date="2016" name="Mol. Biol. Evol.">
        <title>Comparative Genomics of Early-Diverging Mushroom-Forming Fungi Provides Insights into the Origins of Lignocellulose Decay Capabilities.</title>
        <authorList>
            <person name="Nagy L.G."/>
            <person name="Riley R."/>
            <person name="Tritt A."/>
            <person name="Adam C."/>
            <person name="Daum C."/>
            <person name="Floudas D."/>
            <person name="Sun H."/>
            <person name="Yadav J.S."/>
            <person name="Pangilinan J."/>
            <person name="Larsson K.H."/>
            <person name="Matsuura K."/>
            <person name="Barry K."/>
            <person name="Labutti K."/>
            <person name="Kuo R."/>
            <person name="Ohm R.A."/>
            <person name="Bhattacharya S.S."/>
            <person name="Shirouzu T."/>
            <person name="Yoshinaga Y."/>
            <person name="Martin F.M."/>
            <person name="Grigoriev I.V."/>
            <person name="Hibbett D.S."/>
        </authorList>
    </citation>
    <scope>NUCLEOTIDE SEQUENCE [LARGE SCALE GENOMIC DNA]</scope>
    <source>
        <strain evidence="1 2">93-53</strain>
    </source>
</reference>
<dbReference type="GeneID" id="63826066"/>
<dbReference type="EMBL" id="KV427627">
    <property type="protein sequence ID" value="KZT05900.1"/>
    <property type="molecule type" value="Genomic_DNA"/>
</dbReference>
<evidence type="ECO:0000313" key="2">
    <source>
        <dbReference type="Proteomes" id="UP000076871"/>
    </source>
</evidence>
<dbReference type="RefSeq" id="XP_040763640.1">
    <property type="nucleotide sequence ID" value="XM_040909037.1"/>
</dbReference>
<dbReference type="AlphaFoldDB" id="A0A165DYP4"/>
<keyword evidence="2" id="KW-1185">Reference proteome</keyword>
<sequence>MKARCCRAHGRTGVITLTERRILTGKSRRLSKGAWMHSGIKKIEPPGRDLDKRWRRAPFHDPIAMISVMIAMIVP</sequence>